<dbReference type="EMBL" id="LN483167">
    <property type="protein sequence ID" value="CDZ97264.1"/>
    <property type="molecule type" value="Genomic_DNA"/>
</dbReference>
<protein>
    <submittedName>
        <fullName evidence="1">Uncharacterized protein</fullName>
    </submittedName>
</protein>
<accession>A0A0F7SIY8</accession>
<sequence>MTSFICSVTSTAIGGEDLDTASGSDWTSGSVEEIESTISISEGGCCGANERGNIGRGDRLELHDRR</sequence>
<evidence type="ECO:0000313" key="1">
    <source>
        <dbReference type="EMBL" id="CDZ97264.1"/>
    </source>
</evidence>
<dbReference type="AlphaFoldDB" id="A0A0F7SIY8"/>
<proteinExistence type="predicted"/>
<name>A0A0F7SIY8_PHARH</name>
<organism evidence="1">
    <name type="scientific">Phaffia rhodozyma</name>
    <name type="common">Yeast</name>
    <name type="synonym">Xanthophyllomyces dendrorhous</name>
    <dbReference type="NCBI Taxonomy" id="264483"/>
    <lineage>
        <taxon>Eukaryota</taxon>
        <taxon>Fungi</taxon>
        <taxon>Dikarya</taxon>
        <taxon>Basidiomycota</taxon>
        <taxon>Agaricomycotina</taxon>
        <taxon>Tremellomycetes</taxon>
        <taxon>Cystofilobasidiales</taxon>
        <taxon>Mrakiaceae</taxon>
        <taxon>Phaffia</taxon>
    </lineage>
</organism>
<reference evidence="1" key="1">
    <citation type="submission" date="2014-08" db="EMBL/GenBank/DDBJ databases">
        <authorList>
            <person name="Sharma Rahul"/>
            <person name="Thines Marco"/>
        </authorList>
    </citation>
    <scope>NUCLEOTIDE SEQUENCE</scope>
</reference>